<keyword evidence="11" id="KW-1185">Reference proteome</keyword>
<reference evidence="12" key="1">
    <citation type="submission" date="2025-08" db="UniProtKB">
        <authorList>
            <consortium name="RefSeq"/>
        </authorList>
    </citation>
    <scope>IDENTIFICATION</scope>
    <source>
        <tissue evidence="12">Whole body</tissue>
    </source>
</reference>
<evidence type="ECO:0000313" key="12">
    <source>
        <dbReference type="RefSeq" id="XP_015172336.1"/>
    </source>
</evidence>
<name>A0ABM1HWJ9_POLDO</name>
<organism evidence="11 12">
    <name type="scientific">Polistes dominula</name>
    <name type="common">European paper wasp</name>
    <name type="synonym">Vespa dominula</name>
    <dbReference type="NCBI Taxonomy" id="743375"/>
    <lineage>
        <taxon>Eukaryota</taxon>
        <taxon>Metazoa</taxon>
        <taxon>Ecdysozoa</taxon>
        <taxon>Arthropoda</taxon>
        <taxon>Hexapoda</taxon>
        <taxon>Insecta</taxon>
        <taxon>Pterygota</taxon>
        <taxon>Neoptera</taxon>
        <taxon>Endopterygota</taxon>
        <taxon>Hymenoptera</taxon>
        <taxon>Apocrita</taxon>
        <taxon>Aculeata</taxon>
        <taxon>Vespoidea</taxon>
        <taxon>Vespidae</taxon>
        <taxon>Polistinae</taxon>
        <taxon>Polistini</taxon>
        <taxon>Polistes</taxon>
    </lineage>
</organism>
<gene>
    <name evidence="12" type="primary">LOC107064307</name>
</gene>
<evidence type="ECO:0000256" key="6">
    <source>
        <dbReference type="ARBA" id="ARBA00022840"/>
    </source>
</evidence>
<dbReference type="Pfam" id="PF00069">
    <property type="entry name" value="Pkinase"/>
    <property type="match status" value="1"/>
</dbReference>
<dbReference type="Gene3D" id="3.30.200.20">
    <property type="entry name" value="Phosphorylase Kinase, domain 1"/>
    <property type="match status" value="1"/>
</dbReference>
<dbReference type="SUPFAM" id="SSF56112">
    <property type="entry name" value="Protein kinase-like (PK-like)"/>
    <property type="match status" value="1"/>
</dbReference>
<dbReference type="InterPro" id="IPR050108">
    <property type="entry name" value="CDK"/>
</dbReference>
<keyword evidence="4 7" id="KW-0547">Nucleotide-binding</keyword>
<dbReference type="InterPro" id="IPR000719">
    <property type="entry name" value="Prot_kinase_dom"/>
</dbReference>
<dbReference type="RefSeq" id="XP_015172336.1">
    <property type="nucleotide sequence ID" value="XM_015316850.1"/>
</dbReference>
<evidence type="ECO:0000256" key="8">
    <source>
        <dbReference type="RuleBase" id="RU000304"/>
    </source>
</evidence>
<proteinExistence type="inferred from homology"/>
<feature type="binding site" evidence="7">
    <location>
        <position position="34"/>
    </location>
    <ligand>
        <name>ATP</name>
        <dbReference type="ChEBI" id="CHEBI:30616"/>
    </ligand>
</feature>
<dbReference type="Gene3D" id="1.10.510.10">
    <property type="entry name" value="Transferase(Phosphotransferase) domain 1"/>
    <property type="match status" value="1"/>
</dbReference>
<dbReference type="PANTHER" id="PTHR24056:SF400">
    <property type="entry name" value="KINASE, PUTATIVE-RELATED"/>
    <property type="match status" value="1"/>
</dbReference>
<accession>A0ABM1HWJ9</accession>
<sequence>MDKYENIEVVGEGSYGVVMKCRHRETGQVVAIKKFLETEEDVQVRKLALREIRILKKLRHENLINMIEVFRRRKRFYLVFEFLDHTVLDELEKTGDGLGAEVSKRYIFQVLRGLNFCHNNHIMHRDVKPENVLVSSNGVIKLCDFGFARLVGSSKESCTDYVATRWYRAPELLVGDTRYGREIDVWAVGCLYAEMMTGEPIFPGDSDIDQLYRITKVLGSLGGKHQSSIGPSNYSKQSLRLTAVDEFMIFQGSLTLRNLFPSWSSVSLDFLSQCLRMDPDTRPKCSVLLHHLLFLQDNFSVKFLEELQKCIAKESSLNPFSKKKIQDRKASILSVKPSPRVCRSSTGRWQMTILHDTKELRNKIEFDRTIKCEKVQRTERPLASQINRPREVCYFGPVSVIPNTTYIRRLELKGLQIANSKGCTFPALTPKDSMEAKTSGKRKRLDLPSVDH</sequence>
<keyword evidence="5" id="KW-0418">Kinase</keyword>
<dbReference type="SMART" id="SM00220">
    <property type="entry name" value="S_TKc"/>
    <property type="match status" value="1"/>
</dbReference>
<dbReference type="InterPro" id="IPR008271">
    <property type="entry name" value="Ser/Thr_kinase_AS"/>
</dbReference>
<keyword evidence="3" id="KW-0808">Transferase</keyword>
<dbReference type="InterPro" id="IPR017441">
    <property type="entry name" value="Protein_kinase_ATP_BS"/>
</dbReference>
<keyword evidence="2 8" id="KW-0723">Serine/threonine-protein kinase</keyword>
<dbReference type="GeneID" id="107064307"/>
<evidence type="ECO:0000259" key="10">
    <source>
        <dbReference type="PROSITE" id="PS50011"/>
    </source>
</evidence>
<evidence type="ECO:0000256" key="7">
    <source>
        <dbReference type="PROSITE-ProRule" id="PRU10141"/>
    </source>
</evidence>
<feature type="domain" description="Protein kinase" evidence="10">
    <location>
        <begin position="4"/>
        <end position="294"/>
    </location>
</feature>
<protein>
    <submittedName>
        <fullName evidence="12">Cyclin-dependent kinase-like 1</fullName>
    </submittedName>
</protein>
<evidence type="ECO:0000256" key="3">
    <source>
        <dbReference type="ARBA" id="ARBA00022679"/>
    </source>
</evidence>
<evidence type="ECO:0000256" key="9">
    <source>
        <dbReference type="SAM" id="MobiDB-lite"/>
    </source>
</evidence>
<dbReference type="Proteomes" id="UP000694924">
    <property type="component" value="Unplaced"/>
</dbReference>
<dbReference type="PANTHER" id="PTHR24056">
    <property type="entry name" value="CELL DIVISION PROTEIN KINASE"/>
    <property type="match status" value="1"/>
</dbReference>
<dbReference type="PROSITE" id="PS50011">
    <property type="entry name" value="PROTEIN_KINASE_DOM"/>
    <property type="match status" value="1"/>
</dbReference>
<comment type="similarity">
    <text evidence="1">Belongs to the protein kinase superfamily. CMGC Ser/Thr protein kinase family. CDC2/CDKX subfamily.</text>
</comment>
<evidence type="ECO:0000256" key="4">
    <source>
        <dbReference type="ARBA" id="ARBA00022741"/>
    </source>
</evidence>
<evidence type="ECO:0000256" key="1">
    <source>
        <dbReference type="ARBA" id="ARBA00006485"/>
    </source>
</evidence>
<dbReference type="InterPro" id="IPR011009">
    <property type="entry name" value="Kinase-like_dom_sf"/>
</dbReference>
<dbReference type="PROSITE" id="PS00108">
    <property type="entry name" value="PROTEIN_KINASE_ST"/>
    <property type="match status" value="1"/>
</dbReference>
<evidence type="ECO:0000256" key="2">
    <source>
        <dbReference type="ARBA" id="ARBA00022527"/>
    </source>
</evidence>
<evidence type="ECO:0000313" key="11">
    <source>
        <dbReference type="Proteomes" id="UP000694924"/>
    </source>
</evidence>
<feature type="region of interest" description="Disordered" evidence="9">
    <location>
        <begin position="428"/>
        <end position="452"/>
    </location>
</feature>
<evidence type="ECO:0000256" key="5">
    <source>
        <dbReference type="ARBA" id="ARBA00022777"/>
    </source>
</evidence>
<dbReference type="PROSITE" id="PS00107">
    <property type="entry name" value="PROTEIN_KINASE_ATP"/>
    <property type="match status" value="1"/>
</dbReference>
<keyword evidence="6 7" id="KW-0067">ATP-binding</keyword>